<feature type="domain" description="Activator of Hsp90 ATPase AHSA1-like N-terminal" evidence="6">
    <location>
        <begin position="337"/>
        <end position="523"/>
    </location>
</feature>
<dbReference type="PANTHER" id="PTHR11242:SF0">
    <property type="entry name" value="TPR_REGION DOMAIN-CONTAINING PROTEIN"/>
    <property type="match status" value="1"/>
</dbReference>
<keyword evidence="2" id="KW-0677">Repeat</keyword>
<evidence type="ECO:0000256" key="3">
    <source>
        <dbReference type="ARBA" id="ARBA00022803"/>
    </source>
</evidence>
<keyword evidence="3 4" id="KW-0802">TPR repeat</keyword>
<sequence>MSDTEYHTPEEDMVDDLDDSVTVEECISKANTYKASGNELYKQSKFKDSSECYENGITWIKKIENLEPSHKQLLSILYSNLCATCIETCDYTKAKENADNAILNNKDNVKAYYRRAQALFNTGSFEQALKDCDHLLKLDKNDPNVNNLVRKINQKMKASEKEQKKAFGGLFSKVGGLYDDRQIEMQNKKQKKYEDYLKGQREKGEDEMDFEAWEKFEQDEEAKKEVERTNKVKEEDVKKSKTQEDETPEFDEEDQKIINETKKMGYCYFGKKKEDTTEEATPTNRNNSTVLPVRQTVSPESKVSPGSVEKSNIIVECTGHNLRGERFVEKKIWKNASSDMTQWCKRKLEEVLMKASYANEPNPNDSSKNILEMFNDINLDNLDNGGLSKLQKLAGMVHKSSIEPKSVEALEGDAQIAFIRGTRRYLFDFSCNINLEIKIDTNVGTTKSEGEKDEAQVSTYKGELELKEISSEMESGKSWKDYMKVKYKSKIKSEHEELAKDMMEIFKQSVSEKIEEFLSEYKKQ</sequence>
<organism evidence="7 8">
    <name type="scientific">Theileria orientalis strain Shintoku</name>
    <dbReference type="NCBI Taxonomy" id="869250"/>
    <lineage>
        <taxon>Eukaryota</taxon>
        <taxon>Sar</taxon>
        <taxon>Alveolata</taxon>
        <taxon>Apicomplexa</taxon>
        <taxon>Aconoidasida</taxon>
        <taxon>Piroplasmida</taxon>
        <taxon>Theileriidae</taxon>
        <taxon>Theileria</taxon>
    </lineage>
</organism>
<dbReference type="InterPro" id="IPR015310">
    <property type="entry name" value="AHSA1-like_N"/>
</dbReference>
<dbReference type="GeneID" id="20714549"/>
<evidence type="ECO:0000256" key="2">
    <source>
        <dbReference type="ARBA" id="ARBA00022737"/>
    </source>
</evidence>
<dbReference type="OrthoDB" id="298012at2759"/>
<dbReference type="InterPro" id="IPR036338">
    <property type="entry name" value="Aha1"/>
</dbReference>
<keyword evidence="8" id="KW-1185">Reference proteome</keyword>
<dbReference type="SMART" id="SM00028">
    <property type="entry name" value="TPR"/>
    <property type="match status" value="3"/>
</dbReference>
<dbReference type="SUPFAM" id="SSF103111">
    <property type="entry name" value="Activator of Hsp90 ATPase, Aha1"/>
    <property type="match status" value="1"/>
</dbReference>
<dbReference type="Gene3D" id="1.25.40.10">
    <property type="entry name" value="Tetratricopeptide repeat domain"/>
    <property type="match status" value="1"/>
</dbReference>
<dbReference type="PROSITE" id="PS50005">
    <property type="entry name" value="TPR"/>
    <property type="match status" value="1"/>
</dbReference>
<dbReference type="VEuPathDB" id="PiroplasmaDB:TOT_020000399"/>
<dbReference type="OMA" id="NMSICYS"/>
<dbReference type="eggNOG" id="KOG0551">
    <property type="taxonomic scope" value="Eukaryota"/>
</dbReference>
<feature type="repeat" description="TPR" evidence="4">
    <location>
        <begin position="109"/>
        <end position="142"/>
    </location>
</feature>
<dbReference type="Pfam" id="PF09229">
    <property type="entry name" value="Aha1_N"/>
    <property type="match status" value="1"/>
</dbReference>
<dbReference type="Pfam" id="PF14559">
    <property type="entry name" value="TPR_19"/>
    <property type="match status" value="1"/>
</dbReference>
<dbReference type="InterPro" id="IPR019734">
    <property type="entry name" value="TPR_rpt"/>
</dbReference>
<proteinExistence type="inferred from homology"/>
<evidence type="ECO:0000256" key="4">
    <source>
        <dbReference type="PROSITE-ProRule" id="PRU00339"/>
    </source>
</evidence>
<name>J4C3B2_THEOR</name>
<dbReference type="AlphaFoldDB" id="J4C3B2"/>
<feature type="compositionally biased region" description="Basic and acidic residues" evidence="5">
    <location>
        <begin position="218"/>
        <end position="244"/>
    </location>
</feature>
<dbReference type="SUPFAM" id="SSF48452">
    <property type="entry name" value="TPR-like"/>
    <property type="match status" value="1"/>
</dbReference>
<dbReference type="GO" id="GO:0051087">
    <property type="term" value="F:protein-folding chaperone binding"/>
    <property type="evidence" value="ECO:0007669"/>
    <property type="project" value="InterPro"/>
</dbReference>
<feature type="region of interest" description="Disordered" evidence="5">
    <location>
        <begin position="218"/>
        <end position="252"/>
    </location>
</feature>
<dbReference type="GO" id="GO:0001671">
    <property type="term" value="F:ATPase activator activity"/>
    <property type="evidence" value="ECO:0007669"/>
    <property type="project" value="InterPro"/>
</dbReference>
<dbReference type="InterPro" id="IPR039663">
    <property type="entry name" value="AIP/AIPL1/TTC9"/>
</dbReference>
<dbReference type="SMART" id="SM01000">
    <property type="entry name" value="Aha1_N"/>
    <property type="match status" value="1"/>
</dbReference>
<accession>J4C3B2</accession>
<dbReference type="Gene3D" id="3.15.10.20">
    <property type="entry name" value="Activator of Hsp90 ATPase Aha1, N-terminal domain"/>
    <property type="match status" value="1"/>
</dbReference>
<gene>
    <name evidence="7" type="ORF">TOT_020000399</name>
</gene>
<dbReference type="KEGG" id="tot:TOT_020000399"/>
<evidence type="ECO:0000259" key="6">
    <source>
        <dbReference type="SMART" id="SM01000"/>
    </source>
</evidence>
<comment type="similarity">
    <text evidence="1">Belongs to the AHA1 family.</text>
</comment>
<evidence type="ECO:0000313" key="8">
    <source>
        <dbReference type="Proteomes" id="UP000003786"/>
    </source>
</evidence>
<dbReference type="EMBL" id="AP011947">
    <property type="protein sequence ID" value="BAM40136.1"/>
    <property type="molecule type" value="Genomic_DNA"/>
</dbReference>
<dbReference type="STRING" id="869250.J4C3B2"/>
<dbReference type="PANTHER" id="PTHR11242">
    <property type="entry name" value="ARYL HYDROCARBON RECEPTOR INTERACTING PROTEIN RELATED"/>
    <property type="match status" value="1"/>
</dbReference>
<reference evidence="7 8" key="1">
    <citation type="journal article" date="2012" name="MBio">
        <title>Comparative genome analysis of three eukaryotic parasites with differing abilities to transform leukocytes reveals key mediators of Theileria-induced leukocyte transformation.</title>
        <authorList>
            <person name="Hayashida K."/>
            <person name="Hara Y."/>
            <person name="Abe T."/>
            <person name="Yamasaki C."/>
            <person name="Toyoda A."/>
            <person name="Kosuge T."/>
            <person name="Suzuki Y."/>
            <person name="Sato Y."/>
            <person name="Kawashima S."/>
            <person name="Katayama T."/>
            <person name="Wakaguri H."/>
            <person name="Inoue N."/>
            <person name="Homma K."/>
            <person name="Tada-Umezaki M."/>
            <person name="Yagi Y."/>
            <person name="Fujii Y."/>
            <person name="Habara T."/>
            <person name="Kanehisa M."/>
            <person name="Watanabe H."/>
            <person name="Ito K."/>
            <person name="Gojobori T."/>
            <person name="Sugawara H."/>
            <person name="Imanishi T."/>
            <person name="Weir W."/>
            <person name="Gardner M."/>
            <person name="Pain A."/>
            <person name="Shiels B."/>
            <person name="Hattori M."/>
            <person name="Nene V."/>
            <person name="Sugimoto C."/>
        </authorList>
    </citation>
    <scope>NUCLEOTIDE SEQUENCE [LARGE SCALE GENOMIC DNA]</scope>
    <source>
        <strain evidence="7 8">Shintoku</strain>
    </source>
</reference>
<protein>
    <recommendedName>
        <fullName evidence="6">Activator of Hsp90 ATPase AHSA1-like N-terminal domain-containing protein</fullName>
    </recommendedName>
</protein>
<evidence type="ECO:0000256" key="5">
    <source>
        <dbReference type="SAM" id="MobiDB-lite"/>
    </source>
</evidence>
<dbReference type="RefSeq" id="XP_009690437.1">
    <property type="nucleotide sequence ID" value="XM_009692142.1"/>
</dbReference>
<evidence type="ECO:0000256" key="1">
    <source>
        <dbReference type="ARBA" id="ARBA00006817"/>
    </source>
</evidence>
<evidence type="ECO:0000313" key="7">
    <source>
        <dbReference type="EMBL" id="BAM40136.1"/>
    </source>
</evidence>
<dbReference type="Proteomes" id="UP000003786">
    <property type="component" value="Chromosome 2"/>
</dbReference>
<dbReference type="InterPro" id="IPR011990">
    <property type="entry name" value="TPR-like_helical_dom_sf"/>
</dbReference>